<name>A0ABS0ZCX3_9GAMM</name>
<dbReference type="Proteomes" id="UP000598488">
    <property type="component" value="Unassembled WGS sequence"/>
</dbReference>
<organism evidence="2 3">
    <name type="scientific">Marinomonas ostreistagni</name>
    <dbReference type="NCBI Taxonomy" id="359209"/>
    <lineage>
        <taxon>Bacteria</taxon>
        <taxon>Pseudomonadati</taxon>
        <taxon>Pseudomonadota</taxon>
        <taxon>Gammaproteobacteria</taxon>
        <taxon>Oceanospirillales</taxon>
        <taxon>Oceanospirillaceae</taxon>
        <taxon>Marinomonas</taxon>
    </lineage>
</organism>
<feature type="transmembrane region" description="Helical" evidence="1">
    <location>
        <begin position="21"/>
        <end position="44"/>
    </location>
</feature>
<dbReference type="RefSeq" id="WP_199463078.1">
    <property type="nucleotide sequence ID" value="NZ_JAEMUH010000011.1"/>
</dbReference>
<evidence type="ECO:0000313" key="2">
    <source>
        <dbReference type="EMBL" id="MBJ7551485.1"/>
    </source>
</evidence>
<gene>
    <name evidence="2" type="ORF">JHD44_12395</name>
</gene>
<evidence type="ECO:0000313" key="3">
    <source>
        <dbReference type="Proteomes" id="UP000598488"/>
    </source>
</evidence>
<keyword evidence="1" id="KW-0812">Transmembrane</keyword>
<keyword evidence="3" id="KW-1185">Reference proteome</keyword>
<reference evidence="2 3" key="1">
    <citation type="submission" date="2020-12" db="EMBL/GenBank/DDBJ databases">
        <title>Comparative genome analysis of fungal antagonists Marinomonas ostreistagni 398 and M. spartinae 468.</title>
        <authorList>
            <person name="Fields J.L."/>
            <person name="Mavrodi O.V."/>
            <person name="Biber P.D."/>
            <person name="Indest K.J."/>
            <person name="Mavrodi D.V."/>
        </authorList>
    </citation>
    <scope>NUCLEOTIDE SEQUENCE [LARGE SCALE GENOMIC DNA]</scope>
    <source>
        <strain evidence="2 3">USM7</strain>
    </source>
</reference>
<comment type="caution">
    <text evidence="2">The sequence shown here is derived from an EMBL/GenBank/DDBJ whole genome shotgun (WGS) entry which is preliminary data.</text>
</comment>
<evidence type="ECO:0008006" key="4">
    <source>
        <dbReference type="Google" id="ProtNLM"/>
    </source>
</evidence>
<sequence length="180" mass="19993">MGLLKMSGRLQKRAPTSPKRKRGVAALEFVMGFGAFWGMCLLWAEMSYVSYVSALGDVLISNASHYAKLNPNDLTDANQANFNQDFQTIINQNDSVWSNFVSANAFKTSIQFVQSYDELANLTATCATTADGNQCGTAIGAPIAIYRIEYDYQPIFSAFFGTRTDVFSREMIVVQEYQRG</sequence>
<proteinExistence type="predicted"/>
<protein>
    <recommendedName>
        <fullName evidence="4">Pilus assembly protein</fullName>
    </recommendedName>
</protein>
<keyword evidence="1" id="KW-1133">Transmembrane helix</keyword>
<keyword evidence="1" id="KW-0472">Membrane</keyword>
<accession>A0ABS0ZCX3</accession>
<evidence type="ECO:0000256" key="1">
    <source>
        <dbReference type="SAM" id="Phobius"/>
    </source>
</evidence>
<dbReference type="EMBL" id="JAEMUH010000011">
    <property type="protein sequence ID" value="MBJ7551485.1"/>
    <property type="molecule type" value="Genomic_DNA"/>
</dbReference>